<dbReference type="Proteomes" id="UP000231383">
    <property type="component" value="Unassembled WGS sequence"/>
</dbReference>
<comment type="caution">
    <text evidence="1">The sequence shown here is derived from an EMBL/GenBank/DDBJ whole genome shotgun (WGS) entry which is preliminary data.</text>
</comment>
<organism evidence="1 2">
    <name type="scientific">Candidatus Roizmanbacteria bacterium CG_4_9_14_0_2_um_filter_39_13</name>
    <dbReference type="NCBI Taxonomy" id="1974839"/>
    <lineage>
        <taxon>Bacteria</taxon>
        <taxon>Candidatus Roizmaniibacteriota</taxon>
    </lineage>
</organism>
<dbReference type="EMBL" id="PFSC01000159">
    <property type="protein sequence ID" value="PJC30341.1"/>
    <property type="molecule type" value="Genomic_DNA"/>
</dbReference>
<accession>A0A2M8EWU8</accession>
<dbReference type="AlphaFoldDB" id="A0A2M8EWU8"/>
<sequence length="116" mass="12619">MEEETPHNKSSITSTQEWKIAAQFFGLDPTNPNGITGSEMLDIAENESRFAEKIGNSQQKIARPVVEEIVGLTAKNDPRAQEMIAKLRRQYAEGSGTYAGGALTALQALGIIDELI</sequence>
<evidence type="ECO:0000313" key="1">
    <source>
        <dbReference type="EMBL" id="PJC30341.1"/>
    </source>
</evidence>
<reference evidence="2" key="1">
    <citation type="submission" date="2017-09" db="EMBL/GenBank/DDBJ databases">
        <title>Depth-based differentiation of microbial function through sediment-hosted aquifers and enrichment of novel symbionts in the deep terrestrial subsurface.</title>
        <authorList>
            <person name="Probst A.J."/>
            <person name="Ladd B."/>
            <person name="Jarett J.K."/>
            <person name="Geller-Mcgrath D.E."/>
            <person name="Sieber C.M.K."/>
            <person name="Emerson J.B."/>
            <person name="Anantharaman K."/>
            <person name="Thomas B.C."/>
            <person name="Malmstrom R."/>
            <person name="Stieglmeier M."/>
            <person name="Klingl A."/>
            <person name="Woyke T."/>
            <person name="Ryan C.M."/>
            <person name="Banfield J.F."/>
        </authorList>
    </citation>
    <scope>NUCLEOTIDE SEQUENCE [LARGE SCALE GENOMIC DNA]</scope>
</reference>
<name>A0A2M8EWU8_9BACT</name>
<gene>
    <name evidence="1" type="ORF">CO051_06235</name>
</gene>
<proteinExistence type="predicted"/>
<protein>
    <submittedName>
        <fullName evidence="1">Uncharacterized protein</fullName>
    </submittedName>
</protein>
<evidence type="ECO:0000313" key="2">
    <source>
        <dbReference type="Proteomes" id="UP000231383"/>
    </source>
</evidence>